<dbReference type="GO" id="GO:0006598">
    <property type="term" value="P:polyamine catabolic process"/>
    <property type="evidence" value="ECO:0007669"/>
    <property type="project" value="TreeGrafter"/>
</dbReference>
<feature type="signal peptide" evidence="1">
    <location>
        <begin position="1"/>
        <end position="23"/>
    </location>
</feature>
<dbReference type="GeneID" id="31009982"/>
<gene>
    <name evidence="3" type="ORF">BKCO1_1000337</name>
</gene>
<organism evidence="3 4">
    <name type="scientific">Diplodia corticola</name>
    <dbReference type="NCBI Taxonomy" id="236234"/>
    <lineage>
        <taxon>Eukaryota</taxon>
        <taxon>Fungi</taxon>
        <taxon>Dikarya</taxon>
        <taxon>Ascomycota</taxon>
        <taxon>Pezizomycotina</taxon>
        <taxon>Dothideomycetes</taxon>
        <taxon>Dothideomycetes incertae sedis</taxon>
        <taxon>Botryosphaeriales</taxon>
        <taxon>Botryosphaeriaceae</taxon>
        <taxon>Diplodia</taxon>
    </lineage>
</organism>
<dbReference type="SUPFAM" id="SSF54373">
    <property type="entry name" value="FAD-linked reductases, C-terminal domain"/>
    <property type="match status" value="1"/>
</dbReference>
<name>A0A1J9RKG4_9PEZI</name>
<evidence type="ECO:0000313" key="4">
    <source>
        <dbReference type="Proteomes" id="UP000183809"/>
    </source>
</evidence>
<reference evidence="3 4" key="1">
    <citation type="submission" date="2016-10" db="EMBL/GenBank/DDBJ databases">
        <title>Proteomics and genomics reveal pathogen-plant mechanisms compatible with a hemibiotrophic lifestyle of Diplodia corticola.</title>
        <authorList>
            <person name="Fernandes I."/>
            <person name="De Jonge R."/>
            <person name="Van De Peer Y."/>
            <person name="Devreese B."/>
            <person name="Alves A."/>
            <person name="Esteves A.C."/>
        </authorList>
    </citation>
    <scope>NUCLEOTIDE SEQUENCE [LARGE SCALE GENOMIC DNA]</scope>
    <source>
        <strain evidence="3 4">CBS 112549</strain>
    </source>
</reference>
<evidence type="ECO:0000259" key="2">
    <source>
        <dbReference type="Pfam" id="PF01593"/>
    </source>
</evidence>
<dbReference type="Pfam" id="PF01593">
    <property type="entry name" value="Amino_oxidase"/>
    <property type="match status" value="1"/>
</dbReference>
<dbReference type="InterPro" id="IPR050281">
    <property type="entry name" value="Flavin_monoamine_oxidase"/>
</dbReference>
<dbReference type="STRING" id="236234.A0A1J9RKG4"/>
<dbReference type="Proteomes" id="UP000183809">
    <property type="component" value="Unassembled WGS sequence"/>
</dbReference>
<evidence type="ECO:0000256" key="1">
    <source>
        <dbReference type="SAM" id="SignalP"/>
    </source>
</evidence>
<dbReference type="GO" id="GO:0016491">
    <property type="term" value="F:oxidoreductase activity"/>
    <property type="evidence" value="ECO:0007669"/>
    <property type="project" value="InterPro"/>
</dbReference>
<sequence>MRFAATSVICLSWALSSLQHVSAAALTSRVDDQQCRKTTVAILGAGVAGITAAQALSNQSISDFVIIEHNSYIGGRVAHTTFGSKPDGSPYVVELGANWIQGLGSEGGPENPIWTMGKKYNVTNTYSNYSSILTYNETGAVDFTDLLDEFEDAYAIAEQNAGYIVTDNLQDTSVRAGFSLAGWKPKKNMAAQAVEWWEWDWETAYEPEQSGFAAGIWGYNASFYQFSEANNFVIDQRGFNAFVIGEANTFLKKNDSRLLLNTTVTDIKYSSDGVTVYNADGSCVSAAYAICTFSLGVLQNDVVTFEPELPDWKQDAIENFQMGTYTKIFMQFNETFWDTDTQFFLYADPEQRGYYPVWQSLDTEGFIPGSGIIFATVVNDESYRIEAQTVEKTTAELMEVLRDMFPDKEIPEPMDVMYPRWSLQPWAHGSYSNWPVGTTLEKHQNLRANVDRLWFAGEANSAEYFGFLHGAWFEGRDVGQRIAGLVGKVCTNSDAEGNTTDACGMMRNYEVLHGTTSYDEYDLENGIMVSPFVVYADDE</sequence>
<protein>
    <submittedName>
        <fullName evidence="3">Polyamine oxidase</fullName>
    </submittedName>
</protein>
<keyword evidence="4" id="KW-1185">Reference proteome</keyword>
<feature type="domain" description="Amine oxidase" evidence="2">
    <location>
        <begin position="47"/>
        <end position="482"/>
    </location>
</feature>
<dbReference type="EMBL" id="MNUE01000001">
    <property type="protein sequence ID" value="OJD40458.1"/>
    <property type="molecule type" value="Genomic_DNA"/>
</dbReference>
<evidence type="ECO:0000313" key="3">
    <source>
        <dbReference type="EMBL" id="OJD40458.1"/>
    </source>
</evidence>
<feature type="chain" id="PRO_5013312536" evidence="1">
    <location>
        <begin position="24"/>
        <end position="539"/>
    </location>
</feature>
<accession>A0A1J9RKG4</accession>
<dbReference type="RefSeq" id="XP_020135301.1">
    <property type="nucleotide sequence ID" value="XM_020269723.1"/>
</dbReference>
<dbReference type="PANTHER" id="PTHR10742">
    <property type="entry name" value="FLAVIN MONOAMINE OXIDASE"/>
    <property type="match status" value="1"/>
</dbReference>
<dbReference type="InterPro" id="IPR036188">
    <property type="entry name" value="FAD/NAD-bd_sf"/>
</dbReference>
<proteinExistence type="predicted"/>
<dbReference type="SUPFAM" id="SSF51905">
    <property type="entry name" value="FAD/NAD(P)-binding domain"/>
    <property type="match status" value="1"/>
</dbReference>
<dbReference type="InterPro" id="IPR002937">
    <property type="entry name" value="Amino_oxidase"/>
</dbReference>
<dbReference type="Gene3D" id="3.90.660.10">
    <property type="match status" value="1"/>
</dbReference>
<dbReference type="OrthoDB" id="7777654at2759"/>
<keyword evidence="1" id="KW-0732">Signal</keyword>
<comment type="caution">
    <text evidence="3">The sequence shown here is derived from an EMBL/GenBank/DDBJ whole genome shotgun (WGS) entry which is preliminary data.</text>
</comment>
<dbReference type="AlphaFoldDB" id="A0A1J9RKG4"/>
<dbReference type="Gene3D" id="3.50.50.60">
    <property type="entry name" value="FAD/NAD(P)-binding domain"/>
    <property type="match status" value="1"/>
</dbReference>
<dbReference type="PANTHER" id="PTHR10742:SF313">
    <property type="entry name" value="AMINE OXIDASE"/>
    <property type="match status" value="1"/>
</dbReference>